<accession>B6QTU7</accession>
<dbReference type="OrthoDB" id="5415741at2759"/>
<dbReference type="GO" id="GO:0006313">
    <property type="term" value="P:DNA transposition"/>
    <property type="evidence" value="ECO:0007669"/>
    <property type="project" value="InterPro"/>
</dbReference>
<dbReference type="VEuPathDB" id="FungiDB:PMAA_005460"/>
<evidence type="ECO:0000259" key="2">
    <source>
        <dbReference type="Pfam" id="PF13358"/>
    </source>
</evidence>
<dbReference type="GO" id="GO:0015074">
    <property type="term" value="P:DNA integration"/>
    <property type="evidence" value="ECO:0007669"/>
    <property type="project" value="InterPro"/>
</dbReference>
<dbReference type="Pfam" id="PF01498">
    <property type="entry name" value="HTH_Tnp_Tc3_2"/>
    <property type="match status" value="1"/>
</dbReference>
<evidence type="ECO:0000259" key="1">
    <source>
        <dbReference type="Pfam" id="PF01498"/>
    </source>
</evidence>
<organism evidence="3 4">
    <name type="scientific">Talaromyces marneffei (strain ATCC 18224 / CBS 334.59 / QM 7333)</name>
    <name type="common">Penicillium marneffei</name>
    <dbReference type="NCBI Taxonomy" id="441960"/>
    <lineage>
        <taxon>Eukaryota</taxon>
        <taxon>Fungi</taxon>
        <taxon>Dikarya</taxon>
        <taxon>Ascomycota</taxon>
        <taxon>Pezizomycotina</taxon>
        <taxon>Eurotiomycetes</taxon>
        <taxon>Eurotiomycetidae</taxon>
        <taxon>Eurotiales</taxon>
        <taxon>Trichocomaceae</taxon>
        <taxon>Talaromyces</taxon>
        <taxon>Talaromyces sect. Talaromyces</taxon>
    </lineage>
</organism>
<dbReference type="PhylomeDB" id="B6QTU7"/>
<gene>
    <name evidence="3" type="ORF">PMAA_005460</name>
</gene>
<dbReference type="InterPro" id="IPR036397">
    <property type="entry name" value="RNaseH_sf"/>
</dbReference>
<dbReference type="Pfam" id="PF13358">
    <property type="entry name" value="DDE_3"/>
    <property type="match status" value="1"/>
</dbReference>
<dbReference type="InterPro" id="IPR002492">
    <property type="entry name" value="Transposase_Tc1-like"/>
</dbReference>
<proteinExistence type="predicted"/>
<evidence type="ECO:0008006" key="5">
    <source>
        <dbReference type="Google" id="ProtNLM"/>
    </source>
</evidence>
<keyword evidence="4" id="KW-1185">Reference proteome</keyword>
<evidence type="ECO:0000313" key="3">
    <source>
        <dbReference type="EMBL" id="EEA19775.1"/>
    </source>
</evidence>
<dbReference type="HOGENOM" id="CLU_038496_0_0_1"/>
<feature type="domain" description="Tc1-like transposase DDE" evidence="2">
    <location>
        <begin position="391"/>
        <end position="449"/>
    </location>
</feature>
<dbReference type="Pfam" id="PF13384">
    <property type="entry name" value="HTH_23"/>
    <property type="match status" value="2"/>
</dbReference>
<dbReference type="PANTHER" id="PTHR23022:SF119">
    <property type="entry name" value="TC1-LIKE TRANSPOSASE DDE DOMAIN-CONTAINING PROTEIN"/>
    <property type="match status" value="1"/>
</dbReference>
<dbReference type="PANTHER" id="PTHR23022">
    <property type="entry name" value="TRANSPOSABLE ELEMENT-RELATED"/>
    <property type="match status" value="1"/>
</dbReference>
<dbReference type="InterPro" id="IPR009057">
    <property type="entry name" value="Homeodomain-like_sf"/>
</dbReference>
<evidence type="ECO:0000313" key="4">
    <source>
        <dbReference type="Proteomes" id="UP000001294"/>
    </source>
</evidence>
<sequence>MAREEYSVETRAQIVALVMIAKMKPQDVAILLNIPRVSVYQIVQRAKEHGYDPTVNPRIEHEHVANNTRSGRPKVVTEAIEASIIASITKDRAGREKSAEYLAYEAVETRAQIVALVMIAKMKPQDVAILLNIPRVSVYQIVQRAKEHGYDPTVNPRIEHEHVANNTRSGRPKVVTEAIEASIIASITKDRAGREKSAEYLAYEAGISESSVLRLLKLNSFNKCKPTVKPGLTDKMKQARLAFALEHQHWTLEDFKNIIWTDETSVVLGHWRGSNSVWRRSFECYDSTVIRRRFKKACEFMFWGCFSYDAKGPYHIYQKENTAAKKKAEKELQIINRDREQAAREEWELNNTFSRLQLRPRRGRKPNFKFTTKNGKLEILVPKLLPFAQECKRSRPGTIVMEDNAPAHAHFHQKEIYSFHDVQRLPWPGNSPDLNAIEPTWFWLKKRTTLQGAPGDRKTAVEAWEKAWERLPQHHIQAWVERIPFHIQEIIRLEGGNEYPEGRPQGDVRSRCRRKGVLSFRAYLEDEWEDLE</sequence>
<protein>
    <recommendedName>
        <fullName evidence="5">Tc1-like transposase DDE domain-containing protein</fullName>
    </recommendedName>
</protein>
<dbReference type="Gene3D" id="3.30.420.10">
    <property type="entry name" value="Ribonuclease H-like superfamily/Ribonuclease H"/>
    <property type="match status" value="1"/>
</dbReference>
<dbReference type="GO" id="GO:0003677">
    <property type="term" value="F:DNA binding"/>
    <property type="evidence" value="ECO:0007669"/>
    <property type="project" value="InterPro"/>
</dbReference>
<dbReference type="Proteomes" id="UP000001294">
    <property type="component" value="Unassembled WGS sequence"/>
</dbReference>
<dbReference type="EMBL" id="DS995905">
    <property type="protein sequence ID" value="EEA19775.1"/>
    <property type="molecule type" value="Genomic_DNA"/>
</dbReference>
<dbReference type="InterPro" id="IPR052338">
    <property type="entry name" value="Transposase_5"/>
</dbReference>
<feature type="domain" description="Transposase Tc1-like" evidence="1">
    <location>
        <begin position="185"/>
        <end position="249"/>
    </location>
</feature>
<dbReference type="AlphaFoldDB" id="B6QTU7"/>
<dbReference type="InterPro" id="IPR038717">
    <property type="entry name" value="Tc1-like_DDE_dom"/>
</dbReference>
<dbReference type="SUPFAM" id="SSF46689">
    <property type="entry name" value="Homeodomain-like"/>
    <property type="match status" value="2"/>
</dbReference>
<reference evidence="4" key="1">
    <citation type="journal article" date="2015" name="Genome Announc.">
        <title>Genome sequence of the AIDS-associated pathogen Penicillium marneffei (ATCC18224) and its near taxonomic relative Talaromyces stipitatus (ATCC10500).</title>
        <authorList>
            <person name="Nierman W.C."/>
            <person name="Fedorova-Abrams N.D."/>
            <person name="Andrianopoulos A."/>
        </authorList>
    </citation>
    <scope>NUCLEOTIDE SEQUENCE [LARGE SCALE GENOMIC DNA]</scope>
    <source>
        <strain evidence="4">ATCC 18224 / CBS 334.59 / QM 7333</strain>
    </source>
</reference>
<name>B6QTU7_TALMQ</name>